<proteinExistence type="predicted"/>
<accession>A0A8J8MG68</accession>
<dbReference type="EMBL" id="CP058649">
    <property type="protein sequence ID" value="QUI20989.1"/>
    <property type="molecule type" value="Genomic_DNA"/>
</dbReference>
<feature type="chain" id="PRO_5038437570" evidence="2">
    <location>
        <begin position="21"/>
        <end position="214"/>
    </location>
</feature>
<evidence type="ECO:0000313" key="3">
    <source>
        <dbReference type="EMBL" id="QUI20989.1"/>
    </source>
</evidence>
<feature type="region of interest" description="Disordered" evidence="1">
    <location>
        <begin position="28"/>
        <end position="82"/>
    </location>
</feature>
<dbReference type="AlphaFoldDB" id="A0A8J8MG68"/>
<evidence type="ECO:0000256" key="2">
    <source>
        <dbReference type="SAM" id="SignalP"/>
    </source>
</evidence>
<evidence type="ECO:0000256" key="1">
    <source>
        <dbReference type="SAM" id="MobiDB-lite"/>
    </source>
</evidence>
<protein>
    <submittedName>
        <fullName evidence="3">Uncharacterized protein</fullName>
    </submittedName>
</protein>
<dbReference type="PROSITE" id="PS51257">
    <property type="entry name" value="PROKAR_LIPOPROTEIN"/>
    <property type="match status" value="1"/>
</dbReference>
<keyword evidence="2" id="KW-0732">Signal</keyword>
<reference evidence="3" key="1">
    <citation type="submission" date="2020-07" db="EMBL/GenBank/DDBJ databases">
        <title>Vallitalea pronyensis genome.</title>
        <authorList>
            <person name="Postec A."/>
        </authorList>
    </citation>
    <scope>NUCLEOTIDE SEQUENCE</scope>
    <source>
        <strain evidence="3">FatNI3</strain>
    </source>
</reference>
<evidence type="ECO:0000313" key="4">
    <source>
        <dbReference type="Proteomes" id="UP000683246"/>
    </source>
</evidence>
<feature type="signal peptide" evidence="2">
    <location>
        <begin position="1"/>
        <end position="20"/>
    </location>
</feature>
<organism evidence="3 4">
    <name type="scientific">Vallitalea pronyensis</name>
    <dbReference type="NCBI Taxonomy" id="1348613"/>
    <lineage>
        <taxon>Bacteria</taxon>
        <taxon>Bacillati</taxon>
        <taxon>Bacillota</taxon>
        <taxon>Clostridia</taxon>
        <taxon>Lachnospirales</taxon>
        <taxon>Vallitaleaceae</taxon>
        <taxon>Vallitalea</taxon>
    </lineage>
</organism>
<name>A0A8J8MG68_9FIRM</name>
<sequence>MKKICIWLSILCIMIFLVGCSEKPNNNTQNPAVETESGTKDTPNSDSSVENEGETDDEVDGEEGQVNHPEKQPENGETAESSDLATIYSIALEAIMPVDDALNEDMTYIAINGGTLVDATDEDMQTILSYFNKYNVEVKNTSFKELEEEGLVQEGNYIEGILLEIDDVESKTDDKVVLNVSKFRSGLGAIGIKATIIKEEAGWKLESTEETWIS</sequence>
<dbReference type="KEGG" id="vpy:HZI73_01165"/>
<feature type="compositionally biased region" description="Acidic residues" evidence="1">
    <location>
        <begin position="49"/>
        <end position="63"/>
    </location>
</feature>
<dbReference type="Proteomes" id="UP000683246">
    <property type="component" value="Chromosome"/>
</dbReference>
<gene>
    <name evidence="3" type="ORF">HZI73_01165</name>
</gene>
<keyword evidence="4" id="KW-1185">Reference proteome</keyword>
<dbReference type="RefSeq" id="WP_212696448.1">
    <property type="nucleotide sequence ID" value="NZ_CP058649.1"/>
</dbReference>